<keyword evidence="3" id="KW-1185">Reference proteome</keyword>
<dbReference type="GO" id="GO:0005975">
    <property type="term" value="P:carbohydrate metabolic process"/>
    <property type="evidence" value="ECO:0007669"/>
    <property type="project" value="InterPro"/>
</dbReference>
<dbReference type="Pfam" id="PF07470">
    <property type="entry name" value="Glyco_hydro_88"/>
    <property type="match status" value="1"/>
</dbReference>
<protein>
    <submittedName>
        <fullName evidence="2">Glycoside hydrolase family 88 protein</fullName>
    </submittedName>
</protein>
<keyword evidence="1 2" id="KW-0378">Hydrolase</keyword>
<dbReference type="EMBL" id="JACXIY010000016">
    <property type="protein sequence ID" value="MBD2869805.1"/>
    <property type="molecule type" value="Genomic_DNA"/>
</dbReference>
<dbReference type="Proteomes" id="UP000632125">
    <property type="component" value="Unassembled WGS sequence"/>
</dbReference>
<dbReference type="PANTHER" id="PTHR33886">
    <property type="entry name" value="UNSATURATED RHAMNOGALACTURONAN HYDROLASE (EUROFUNG)"/>
    <property type="match status" value="1"/>
</dbReference>
<dbReference type="InterPro" id="IPR012341">
    <property type="entry name" value="6hp_glycosidase-like_sf"/>
</dbReference>
<proteinExistence type="predicted"/>
<dbReference type="PANTHER" id="PTHR33886:SF8">
    <property type="entry name" value="UNSATURATED RHAMNOGALACTURONAN HYDROLASE (EUROFUNG)"/>
    <property type="match status" value="1"/>
</dbReference>
<dbReference type="Gene3D" id="1.50.10.10">
    <property type="match status" value="1"/>
</dbReference>
<dbReference type="InterPro" id="IPR052043">
    <property type="entry name" value="PolySaccharide_Degr_Enz"/>
</dbReference>
<accession>A0A927CLV6</accession>
<evidence type="ECO:0000313" key="3">
    <source>
        <dbReference type="Proteomes" id="UP000632125"/>
    </source>
</evidence>
<evidence type="ECO:0000256" key="1">
    <source>
        <dbReference type="ARBA" id="ARBA00022801"/>
    </source>
</evidence>
<sequence length="342" mass="38784">MPQLQYDENQIRDVIDRVVDRTFRMDFGWDWPGGVAFFGVAEAYEATGNERYIEWLREWVDEKLEDGLPKLSVNGVSIGHCLLSLYKATDDKKYLDVAVQMAEYLKHDAVRFADGIFQHTVNSETYNFPEQAWVDTMMMAGYFLVRMGHSLDREDYLEDGLKQYHGHEHFLQDPVTNLYYHGWDNIAQNHMSSIFWARGNSWAALTMAKALPLVAVQHPSFMMIEGSMRDQLSALVRLQGDNGLWHTVLNDDASYYETSGSAGIAAALFAFGSLYNKYIQRSIDGILSQIAEDGSVMNVSAGTAVMNDLQGYREVAHKRVQGWGQGLALAFLAELLNAKKHR</sequence>
<dbReference type="GO" id="GO:0016787">
    <property type="term" value="F:hydrolase activity"/>
    <property type="evidence" value="ECO:0007669"/>
    <property type="project" value="UniProtKB-KW"/>
</dbReference>
<gene>
    <name evidence="2" type="ORF">IDH41_14540</name>
</gene>
<comment type="caution">
    <text evidence="2">The sequence shown here is derived from an EMBL/GenBank/DDBJ whole genome shotgun (WGS) entry which is preliminary data.</text>
</comment>
<dbReference type="RefSeq" id="WP_190862376.1">
    <property type="nucleotide sequence ID" value="NZ_JACXIY010000016.1"/>
</dbReference>
<reference evidence="2" key="1">
    <citation type="submission" date="2020-09" db="EMBL/GenBank/DDBJ databases">
        <title>A novel bacterium of genus Paenibacillus, isolated from South China Sea.</title>
        <authorList>
            <person name="Huang H."/>
            <person name="Mo K."/>
            <person name="Hu Y."/>
        </authorList>
    </citation>
    <scope>NUCLEOTIDE SEQUENCE</scope>
    <source>
        <strain evidence="2">IB182493</strain>
    </source>
</reference>
<organism evidence="2 3">
    <name type="scientific">Paenibacillus arenilitoris</name>
    <dbReference type="NCBI Taxonomy" id="2772299"/>
    <lineage>
        <taxon>Bacteria</taxon>
        <taxon>Bacillati</taxon>
        <taxon>Bacillota</taxon>
        <taxon>Bacilli</taxon>
        <taxon>Bacillales</taxon>
        <taxon>Paenibacillaceae</taxon>
        <taxon>Paenibacillus</taxon>
    </lineage>
</organism>
<name>A0A927CLV6_9BACL</name>
<dbReference type="AlphaFoldDB" id="A0A927CLV6"/>
<dbReference type="InterPro" id="IPR008928">
    <property type="entry name" value="6-hairpin_glycosidase_sf"/>
</dbReference>
<dbReference type="SUPFAM" id="SSF48208">
    <property type="entry name" value="Six-hairpin glycosidases"/>
    <property type="match status" value="1"/>
</dbReference>
<dbReference type="InterPro" id="IPR010905">
    <property type="entry name" value="Glyco_hydro_88"/>
</dbReference>
<evidence type="ECO:0000313" key="2">
    <source>
        <dbReference type="EMBL" id="MBD2869805.1"/>
    </source>
</evidence>